<sequence>MPQGPQPARYQGAIAQPALRNMPPDGEAAPANRAEVSGRAHLGRVHRPPQPNDNHNSEGPRAILQDQGVGREQAQARARLSAEAQPGLRRYTEIAQRLFGNDHLAAATVAAVDGRAPNHANRRRGVLPGNGDVPRHRAAPQGEPQDAFILGGMGPDVLGFMPPAFAQKPEFPGMREFFEPPLMGPAAVVNRLQRGCHALRRNPEQPEQRPGRQFGTVNPVRRQVGPQVGPGLASARGIQNNRA</sequence>
<comment type="caution">
    <text evidence="2">The sequence shown here is derived from an EMBL/GenBank/DDBJ whole genome shotgun (WGS) entry which is preliminary data.</text>
</comment>
<reference evidence="2 3" key="1">
    <citation type="submission" date="2023-01" db="EMBL/GenBank/DDBJ databases">
        <title>Analysis of 21 Apiospora genomes using comparative genomics revels a genus with tremendous synthesis potential of carbohydrate active enzymes and secondary metabolites.</title>
        <authorList>
            <person name="Sorensen T."/>
        </authorList>
    </citation>
    <scope>NUCLEOTIDE SEQUENCE [LARGE SCALE GENOMIC DNA]</scope>
    <source>
        <strain evidence="2 3">CBS 114990</strain>
    </source>
</reference>
<dbReference type="GeneID" id="92045721"/>
<proteinExistence type="predicted"/>
<accession>A0ABR1WAP3</accession>
<feature type="region of interest" description="Disordered" evidence="1">
    <location>
        <begin position="200"/>
        <end position="243"/>
    </location>
</feature>
<dbReference type="RefSeq" id="XP_066668003.1">
    <property type="nucleotide sequence ID" value="XM_066812661.1"/>
</dbReference>
<keyword evidence="3" id="KW-1185">Reference proteome</keyword>
<evidence type="ECO:0000256" key="1">
    <source>
        <dbReference type="SAM" id="MobiDB-lite"/>
    </source>
</evidence>
<gene>
    <name evidence="2" type="ORF">PG997_008346</name>
</gene>
<feature type="region of interest" description="Disordered" evidence="1">
    <location>
        <begin position="119"/>
        <end position="139"/>
    </location>
</feature>
<evidence type="ECO:0000313" key="2">
    <source>
        <dbReference type="EMBL" id="KAK8080528.1"/>
    </source>
</evidence>
<dbReference type="EMBL" id="JAQQWN010000006">
    <property type="protein sequence ID" value="KAK8080528.1"/>
    <property type="molecule type" value="Genomic_DNA"/>
</dbReference>
<evidence type="ECO:0000313" key="3">
    <source>
        <dbReference type="Proteomes" id="UP001433268"/>
    </source>
</evidence>
<organism evidence="2 3">
    <name type="scientific">Apiospora hydei</name>
    <dbReference type="NCBI Taxonomy" id="1337664"/>
    <lineage>
        <taxon>Eukaryota</taxon>
        <taxon>Fungi</taxon>
        <taxon>Dikarya</taxon>
        <taxon>Ascomycota</taxon>
        <taxon>Pezizomycotina</taxon>
        <taxon>Sordariomycetes</taxon>
        <taxon>Xylariomycetidae</taxon>
        <taxon>Amphisphaeriales</taxon>
        <taxon>Apiosporaceae</taxon>
        <taxon>Apiospora</taxon>
    </lineage>
</organism>
<protein>
    <submittedName>
        <fullName evidence="2">Uncharacterized protein</fullName>
    </submittedName>
</protein>
<feature type="region of interest" description="Disordered" evidence="1">
    <location>
        <begin position="1"/>
        <end position="61"/>
    </location>
</feature>
<dbReference type="Proteomes" id="UP001433268">
    <property type="component" value="Unassembled WGS sequence"/>
</dbReference>
<feature type="compositionally biased region" description="Basic and acidic residues" evidence="1">
    <location>
        <begin position="201"/>
        <end position="210"/>
    </location>
</feature>
<name>A0ABR1WAP3_9PEZI</name>